<organism evidence="1 2">
    <name type="scientific">Meloidogyne enterolobii</name>
    <name type="common">Root-knot nematode worm</name>
    <name type="synonym">Meloidogyne mayaguensis</name>
    <dbReference type="NCBI Taxonomy" id="390850"/>
    <lineage>
        <taxon>Eukaryota</taxon>
        <taxon>Metazoa</taxon>
        <taxon>Ecdysozoa</taxon>
        <taxon>Nematoda</taxon>
        <taxon>Chromadorea</taxon>
        <taxon>Rhabditida</taxon>
        <taxon>Tylenchina</taxon>
        <taxon>Tylenchomorpha</taxon>
        <taxon>Tylenchoidea</taxon>
        <taxon>Meloidogynidae</taxon>
        <taxon>Meloidogyninae</taxon>
        <taxon>Meloidogyne</taxon>
    </lineage>
</organism>
<dbReference type="EMBL" id="CAVMJV010000052">
    <property type="protein sequence ID" value="CAK5083920.1"/>
    <property type="molecule type" value="Genomic_DNA"/>
</dbReference>
<proteinExistence type="predicted"/>
<accession>A0ACB1A137</accession>
<comment type="caution">
    <text evidence="1">The sequence shown here is derived from an EMBL/GenBank/DDBJ whole genome shotgun (WGS) entry which is preliminary data.</text>
</comment>
<sequence>MGFSKYSEILEEFATTSETVLRQQLIEFRDHSIIQFNKDEHILLTVDRNLLVNFLEQKMKQND</sequence>
<keyword evidence="2" id="KW-1185">Reference proteome</keyword>
<name>A0ACB1A137_MELEN</name>
<reference evidence="1" key="1">
    <citation type="submission" date="2023-11" db="EMBL/GenBank/DDBJ databases">
        <authorList>
            <person name="Poullet M."/>
        </authorList>
    </citation>
    <scope>NUCLEOTIDE SEQUENCE</scope>
    <source>
        <strain evidence="1">E1834</strain>
    </source>
</reference>
<dbReference type="Proteomes" id="UP001497535">
    <property type="component" value="Unassembled WGS sequence"/>
</dbReference>
<protein>
    <submittedName>
        <fullName evidence="1">Uncharacterized protein</fullName>
    </submittedName>
</protein>
<evidence type="ECO:0000313" key="2">
    <source>
        <dbReference type="Proteomes" id="UP001497535"/>
    </source>
</evidence>
<evidence type="ECO:0000313" key="1">
    <source>
        <dbReference type="EMBL" id="CAK5083920.1"/>
    </source>
</evidence>
<gene>
    <name evidence="1" type="ORF">MENTE1834_LOCUS31300</name>
</gene>